<feature type="compositionally biased region" description="Low complexity" evidence="1">
    <location>
        <begin position="91"/>
        <end position="102"/>
    </location>
</feature>
<name>A0A6A5QR55_AMPQU</name>
<dbReference type="AlphaFoldDB" id="A0A6A5QR55"/>
<proteinExistence type="predicted"/>
<accession>A0A6A5QR55</accession>
<dbReference type="OrthoDB" id="3801119at2759"/>
<protein>
    <submittedName>
        <fullName evidence="2">Uncharacterized protein</fullName>
    </submittedName>
</protein>
<evidence type="ECO:0000256" key="1">
    <source>
        <dbReference type="SAM" id="MobiDB-lite"/>
    </source>
</evidence>
<evidence type="ECO:0000313" key="3">
    <source>
        <dbReference type="Proteomes" id="UP000800096"/>
    </source>
</evidence>
<feature type="region of interest" description="Disordered" evidence="1">
    <location>
        <begin position="46"/>
        <end position="112"/>
    </location>
</feature>
<sequence length="164" mass="18245">MQEVPTQMRWKPRDKETRRKTFRAICVGEQSIEIEQPYNNITYSQIPILERPSTSPTNKINHQATPPPHKDRPSSTPKPFPMRHSLRRKSSSSSSSSSTSTSPILAHHPTTKPPSILRYTLILLKARPTSADIATLSAYAEPRNSTSALALSSTTPRKRNSSGA</sequence>
<evidence type="ECO:0000313" key="2">
    <source>
        <dbReference type="EMBL" id="KAF1917863.1"/>
    </source>
</evidence>
<organism evidence="2 3">
    <name type="scientific">Ampelomyces quisqualis</name>
    <name type="common">Powdery mildew agent</name>
    <dbReference type="NCBI Taxonomy" id="50730"/>
    <lineage>
        <taxon>Eukaryota</taxon>
        <taxon>Fungi</taxon>
        <taxon>Dikarya</taxon>
        <taxon>Ascomycota</taxon>
        <taxon>Pezizomycotina</taxon>
        <taxon>Dothideomycetes</taxon>
        <taxon>Pleosporomycetidae</taxon>
        <taxon>Pleosporales</taxon>
        <taxon>Pleosporineae</taxon>
        <taxon>Phaeosphaeriaceae</taxon>
        <taxon>Ampelomyces</taxon>
    </lineage>
</organism>
<feature type="region of interest" description="Disordered" evidence="1">
    <location>
        <begin position="1"/>
        <end position="22"/>
    </location>
</feature>
<dbReference type="EMBL" id="ML979134">
    <property type="protein sequence ID" value="KAF1917863.1"/>
    <property type="molecule type" value="Genomic_DNA"/>
</dbReference>
<dbReference type="Proteomes" id="UP000800096">
    <property type="component" value="Unassembled WGS sequence"/>
</dbReference>
<reference evidence="2" key="1">
    <citation type="journal article" date="2020" name="Stud. Mycol.">
        <title>101 Dothideomycetes genomes: a test case for predicting lifestyles and emergence of pathogens.</title>
        <authorList>
            <person name="Haridas S."/>
            <person name="Albert R."/>
            <person name="Binder M."/>
            <person name="Bloem J."/>
            <person name="Labutti K."/>
            <person name="Salamov A."/>
            <person name="Andreopoulos B."/>
            <person name="Baker S."/>
            <person name="Barry K."/>
            <person name="Bills G."/>
            <person name="Bluhm B."/>
            <person name="Cannon C."/>
            <person name="Castanera R."/>
            <person name="Culley D."/>
            <person name="Daum C."/>
            <person name="Ezra D."/>
            <person name="Gonzalez J."/>
            <person name="Henrissat B."/>
            <person name="Kuo A."/>
            <person name="Liang C."/>
            <person name="Lipzen A."/>
            <person name="Lutzoni F."/>
            <person name="Magnuson J."/>
            <person name="Mondo S."/>
            <person name="Nolan M."/>
            <person name="Ohm R."/>
            <person name="Pangilinan J."/>
            <person name="Park H.-J."/>
            <person name="Ramirez L."/>
            <person name="Alfaro M."/>
            <person name="Sun H."/>
            <person name="Tritt A."/>
            <person name="Yoshinaga Y."/>
            <person name="Zwiers L.-H."/>
            <person name="Turgeon B."/>
            <person name="Goodwin S."/>
            <person name="Spatafora J."/>
            <person name="Crous P."/>
            <person name="Grigoriev I."/>
        </authorList>
    </citation>
    <scope>NUCLEOTIDE SEQUENCE</scope>
    <source>
        <strain evidence="2">HMLAC05119</strain>
    </source>
</reference>
<feature type="compositionally biased region" description="Polar residues" evidence="1">
    <location>
        <begin position="52"/>
        <end position="64"/>
    </location>
</feature>
<gene>
    <name evidence="2" type="ORF">BDU57DRAFT_528386</name>
</gene>
<keyword evidence="3" id="KW-1185">Reference proteome</keyword>
<feature type="compositionally biased region" description="Low complexity" evidence="1">
    <location>
        <begin position="145"/>
        <end position="155"/>
    </location>
</feature>
<feature type="region of interest" description="Disordered" evidence="1">
    <location>
        <begin position="139"/>
        <end position="164"/>
    </location>
</feature>